<sequence>MHVRNPYRIPPDFTQLSESYPKLKQHLIHDPKTGKPTIDFKDETAQRRLTEAIMQRDFGVTLDIPSTRLCPPIVTYRLNYALWIQDIVRAHEDVLGSHSRARPIRGIDIGTGSTAIYPILICKLEATWEMVATEIDYESYESARRNISNNNMQSRIHVEKASPDQSILFPLEDDRTFEFTMCNPPFYGSAAEVVQSAEAKEFPPNAVCTGADIEMIYPHGGEEGFVMKILDESERFMTRCKWYTSMLGKMSSVATIVEVLRQRSITNYAVTEFVQGQTRRWAIAWSFADTRLPDTMARIQSISPKHALYPCMPPKNTLVQAFPGPATHLVSTKLIETLHGIEGVSYTTTSLNSFFVEARQNTWSRSARRSRANKNSSKKPDPASLDADDILSGSQPALTCSCRVLADTAHADPVNVVENQWIFGNDRALFESFVGHVSRKVGMGLRGVK</sequence>
<comment type="caution">
    <text evidence="1">The sequence shown here is derived from an EMBL/GenBank/DDBJ whole genome shotgun (WGS) entry which is preliminary data.</text>
</comment>
<accession>A0ACB8H6H8</accession>
<protein>
    <submittedName>
        <fullName evidence="1">Psilocybin synthase</fullName>
    </submittedName>
</protein>
<dbReference type="Proteomes" id="UP000664032">
    <property type="component" value="Unassembled WGS sequence"/>
</dbReference>
<keyword evidence="2" id="KW-1185">Reference proteome</keyword>
<proteinExistence type="predicted"/>
<dbReference type="EMBL" id="JAFIQS020000004">
    <property type="protein sequence ID" value="KAH9483329.1"/>
    <property type="molecule type" value="Genomic_DNA"/>
</dbReference>
<name>A0ACB8H6H8_PSICU</name>
<gene>
    <name evidence="1" type="ORF">JR316_0005435</name>
</gene>
<evidence type="ECO:0000313" key="2">
    <source>
        <dbReference type="Proteomes" id="UP000664032"/>
    </source>
</evidence>
<organism evidence="1 2">
    <name type="scientific">Psilocybe cubensis</name>
    <name type="common">Psychedelic mushroom</name>
    <name type="synonym">Stropharia cubensis</name>
    <dbReference type="NCBI Taxonomy" id="181762"/>
    <lineage>
        <taxon>Eukaryota</taxon>
        <taxon>Fungi</taxon>
        <taxon>Dikarya</taxon>
        <taxon>Basidiomycota</taxon>
        <taxon>Agaricomycotina</taxon>
        <taxon>Agaricomycetes</taxon>
        <taxon>Agaricomycetidae</taxon>
        <taxon>Agaricales</taxon>
        <taxon>Agaricineae</taxon>
        <taxon>Strophariaceae</taxon>
        <taxon>Psilocybe</taxon>
    </lineage>
</organism>
<reference evidence="1" key="1">
    <citation type="submission" date="2021-10" db="EMBL/GenBank/DDBJ databases">
        <title>Psilocybe cubensis genome.</title>
        <authorList>
            <person name="Mckernan K.J."/>
            <person name="Crawford S."/>
            <person name="Trippe A."/>
            <person name="Kane L.T."/>
            <person name="Mclaughlin S."/>
        </authorList>
    </citation>
    <scope>NUCLEOTIDE SEQUENCE</scope>
    <source>
        <strain evidence="1">MGC-MH-2018</strain>
    </source>
</reference>
<evidence type="ECO:0000313" key="1">
    <source>
        <dbReference type="EMBL" id="KAH9483329.1"/>
    </source>
</evidence>